<keyword evidence="3" id="KW-0326">Glycosidase</keyword>
<dbReference type="InterPro" id="IPR002053">
    <property type="entry name" value="Glyco_hydro_25"/>
</dbReference>
<dbReference type="GO" id="GO:0016052">
    <property type="term" value="P:carbohydrate catabolic process"/>
    <property type="evidence" value="ECO:0007669"/>
    <property type="project" value="TreeGrafter"/>
</dbReference>
<dbReference type="SMART" id="SM00641">
    <property type="entry name" value="Glyco_25"/>
    <property type="match status" value="1"/>
</dbReference>
<evidence type="ECO:0000256" key="2">
    <source>
        <dbReference type="ARBA" id="ARBA00022801"/>
    </source>
</evidence>
<dbReference type="OrthoDB" id="9783374at2"/>
<name>A0A5N1IIA6_LACJE</name>
<dbReference type="Pfam" id="PF01183">
    <property type="entry name" value="Glyco_hydro_25"/>
    <property type="match status" value="1"/>
</dbReference>
<dbReference type="InterPro" id="IPR018077">
    <property type="entry name" value="Glyco_hydro_fam25_subgr"/>
</dbReference>
<dbReference type="GO" id="GO:0009253">
    <property type="term" value="P:peptidoglycan catabolic process"/>
    <property type="evidence" value="ECO:0007669"/>
    <property type="project" value="InterPro"/>
</dbReference>
<dbReference type="AlphaFoldDB" id="A0A5N1IIA6"/>
<dbReference type="SUPFAM" id="SSF51445">
    <property type="entry name" value="(Trans)glycosidases"/>
    <property type="match status" value="1"/>
</dbReference>
<dbReference type="PROSITE" id="PS51904">
    <property type="entry name" value="GLYCOSYL_HYDROL_F25_2"/>
    <property type="match status" value="1"/>
</dbReference>
<evidence type="ECO:0000313" key="5">
    <source>
        <dbReference type="Proteomes" id="UP000327236"/>
    </source>
</evidence>
<dbReference type="InterPro" id="IPR017853">
    <property type="entry name" value="GH"/>
</dbReference>
<proteinExistence type="inferred from homology"/>
<gene>
    <name evidence="4" type="ORF">F6H94_00170</name>
</gene>
<reference evidence="4 5" key="1">
    <citation type="submission" date="2019-09" db="EMBL/GenBank/DDBJ databases">
        <title>Draft genome sequence assemblies of isolates from the urinary tract.</title>
        <authorList>
            <person name="Mores C.R."/>
            <person name="Putonti C."/>
            <person name="Wolfe A.J."/>
        </authorList>
    </citation>
    <scope>NUCLEOTIDE SEQUENCE [LARGE SCALE GENOMIC DNA]</scope>
    <source>
        <strain evidence="4 5">UMB246</strain>
    </source>
</reference>
<accession>A0A5N1IIA6</accession>
<dbReference type="GO" id="GO:0003796">
    <property type="term" value="F:lysozyme activity"/>
    <property type="evidence" value="ECO:0007669"/>
    <property type="project" value="InterPro"/>
</dbReference>
<organism evidence="4 5">
    <name type="scientific">Lactobacillus jensenii</name>
    <dbReference type="NCBI Taxonomy" id="109790"/>
    <lineage>
        <taxon>Bacteria</taxon>
        <taxon>Bacillati</taxon>
        <taxon>Bacillota</taxon>
        <taxon>Bacilli</taxon>
        <taxon>Lactobacillales</taxon>
        <taxon>Lactobacillaceae</taxon>
        <taxon>Lactobacillus</taxon>
    </lineage>
</organism>
<evidence type="ECO:0000313" key="4">
    <source>
        <dbReference type="EMBL" id="KAA9324414.1"/>
    </source>
</evidence>
<sequence length="361" mass="40039">MLNIVDISNWQGNAGFNPNAVSTDGYIVKVTEGTGYTDPYYKTFADKTLASGRVLGLYHFATGYNWQAEADYFLSRASAYIGKAVLILDFEGGAVTAGGVNFATKWLDYVKSKTGVTPMFYTYLNVENSLNWSDLAKRYPLWLAQYNNYNAVYGFQPRELYGSLKYWSKMTCFQYTSSGRLSGYSGNLDLNAFYGAKNDWQALVGKNEEDEEVAWHPEVKYNVLGMFKVNRQGGAKLYTSPDLTNITQENGQDAIRKYGDFVVWEAKGGAVRAGTQTQWFSQADGLTKINPLAFNDKARAICKITTDDAYTQNEATAGAGGITHLPKGSTWQVFGRVDKYLVVGGEKDGKYINADKAVIVL</sequence>
<dbReference type="PANTHER" id="PTHR34135:SF2">
    <property type="entry name" value="LYSOZYME"/>
    <property type="match status" value="1"/>
</dbReference>
<dbReference type="RefSeq" id="WP_151141169.1">
    <property type="nucleotide sequence ID" value="NZ_VYWW01000001.1"/>
</dbReference>
<keyword evidence="2 4" id="KW-0378">Hydrolase</keyword>
<dbReference type="Gene3D" id="3.20.20.80">
    <property type="entry name" value="Glycosidases"/>
    <property type="match status" value="1"/>
</dbReference>
<comment type="caution">
    <text evidence="4">The sequence shown here is derived from an EMBL/GenBank/DDBJ whole genome shotgun (WGS) entry which is preliminary data.</text>
</comment>
<dbReference type="EMBL" id="VYWW01000001">
    <property type="protein sequence ID" value="KAA9324414.1"/>
    <property type="molecule type" value="Genomic_DNA"/>
</dbReference>
<dbReference type="Proteomes" id="UP000327236">
    <property type="component" value="Unassembled WGS sequence"/>
</dbReference>
<comment type="similarity">
    <text evidence="1">Belongs to the glycosyl hydrolase 25 family.</text>
</comment>
<evidence type="ECO:0000256" key="3">
    <source>
        <dbReference type="ARBA" id="ARBA00023295"/>
    </source>
</evidence>
<protein>
    <submittedName>
        <fullName evidence="4">Glycosyl hydrolase family 25</fullName>
    </submittedName>
</protein>
<dbReference type="PANTHER" id="PTHR34135">
    <property type="entry name" value="LYSOZYME"/>
    <property type="match status" value="1"/>
</dbReference>
<dbReference type="GO" id="GO:0016998">
    <property type="term" value="P:cell wall macromolecule catabolic process"/>
    <property type="evidence" value="ECO:0007669"/>
    <property type="project" value="InterPro"/>
</dbReference>
<evidence type="ECO:0000256" key="1">
    <source>
        <dbReference type="ARBA" id="ARBA00010646"/>
    </source>
</evidence>